<dbReference type="Pfam" id="PF00903">
    <property type="entry name" value="Glyoxalase"/>
    <property type="match status" value="1"/>
</dbReference>
<protein>
    <submittedName>
        <fullName evidence="3">VOC family protein</fullName>
    </submittedName>
</protein>
<dbReference type="PANTHER" id="PTHR36113:SF1">
    <property type="entry name" value="GLYOXALASE_BLEOMYCIN RESISTANCE PROTEIN_DIOXYGENASE"/>
    <property type="match status" value="1"/>
</dbReference>
<evidence type="ECO:0000259" key="2">
    <source>
        <dbReference type="PROSITE" id="PS51819"/>
    </source>
</evidence>
<evidence type="ECO:0000256" key="1">
    <source>
        <dbReference type="ARBA" id="ARBA00022723"/>
    </source>
</evidence>
<dbReference type="PROSITE" id="PS00934">
    <property type="entry name" value="GLYOXALASE_I_1"/>
    <property type="match status" value="1"/>
</dbReference>
<dbReference type="RefSeq" id="WP_190582627.1">
    <property type="nucleotide sequence ID" value="NZ_JACJQY010000084.1"/>
</dbReference>
<dbReference type="InterPro" id="IPR051332">
    <property type="entry name" value="Fosfomycin_Res_Enzymes"/>
</dbReference>
<dbReference type="SUPFAM" id="SSF54593">
    <property type="entry name" value="Glyoxalase/Bleomycin resistance protein/Dihydroxybiphenyl dioxygenase"/>
    <property type="match status" value="1"/>
</dbReference>
<keyword evidence="4" id="KW-1185">Reference proteome</keyword>
<sequence>MSSNSSSMQAKITNGALRRVHHIALNVRDMQVSCDFYGNILGLHQLMGEEVPSTLIDLVAAGKVANFRTPDGTILDLFWEPELTPPDLDPQRQFTRANHLAFDIAPELFEQAVVVLRSQQIQIEGEPVTRPTGRGIYFYDPDGFLIEIRCDPT</sequence>
<dbReference type="EMBL" id="JACJQY010000084">
    <property type="protein sequence ID" value="MBD2320033.1"/>
    <property type="molecule type" value="Genomic_DNA"/>
</dbReference>
<dbReference type="Proteomes" id="UP000618445">
    <property type="component" value="Unassembled WGS sequence"/>
</dbReference>
<feature type="domain" description="VOC" evidence="2">
    <location>
        <begin position="19"/>
        <end position="151"/>
    </location>
</feature>
<dbReference type="PROSITE" id="PS51819">
    <property type="entry name" value="VOC"/>
    <property type="match status" value="1"/>
</dbReference>
<dbReference type="InterPro" id="IPR004360">
    <property type="entry name" value="Glyas_Fos-R_dOase_dom"/>
</dbReference>
<accession>A0ABR8CH29</accession>
<organism evidence="3 4">
    <name type="scientific">Phormidium tenue FACHB-1050</name>
    <dbReference type="NCBI Taxonomy" id="2692857"/>
    <lineage>
        <taxon>Bacteria</taxon>
        <taxon>Bacillati</taxon>
        <taxon>Cyanobacteriota</taxon>
        <taxon>Cyanophyceae</taxon>
        <taxon>Oscillatoriophycideae</taxon>
        <taxon>Oscillatoriales</taxon>
        <taxon>Oscillatoriaceae</taxon>
        <taxon>Phormidium</taxon>
    </lineage>
</organism>
<gene>
    <name evidence="3" type="ORF">H6G05_24770</name>
</gene>
<keyword evidence="1" id="KW-0479">Metal-binding</keyword>
<name>A0ABR8CH29_9CYAN</name>
<dbReference type="InterPro" id="IPR029068">
    <property type="entry name" value="Glyas_Bleomycin-R_OHBP_Dase"/>
</dbReference>
<reference evidence="3 4" key="1">
    <citation type="journal article" date="2020" name="ISME J.">
        <title>Comparative genomics reveals insights into cyanobacterial evolution and habitat adaptation.</title>
        <authorList>
            <person name="Chen M.Y."/>
            <person name="Teng W.K."/>
            <person name="Zhao L."/>
            <person name="Hu C.X."/>
            <person name="Zhou Y.K."/>
            <person name="Han B.P."/>
            <person name="Song L.R."/>
            <person name="Shu W.S."/>
        </authorList>
    </citation>
    <scope>NUCLEOTIDE SEQUENCE [LARGE SCALE GENOMIC DNA]</scope>
    <source>
        <strain evidence="3 4">FACHB-1050</strain>
    </source>
</reference>
<dbReference type="PANTHER" id="PTHR36113">
    <property type="entry name" value="LYASE, PUTATIVE-RELATED-RELATED"/>
    <property type="match status" value="1"/>
</dbReference>
<evidence type="ECO:0000313" key="4">
    <source>
        <dbReference type="Proteomes" id="UP000618445"/>
    </source>
</evidence>
<evidence type="ECO:0000313" key="3">
    <source>
        <dbReference type="EMBL" id="MBD2320033.1"/>
    </source>
</evidence>
<dbReference type="InterPro" id="IPR037523">
    <property type="entry name" value="VOC_core"/>
</dbReference>
<dbReference type="InterPro" id="IPR018146">
    <property type="entry name" value="Glyoxalase_1_CS"/>
</dbReference>
<proteinExistence type="predicted"/>
<dbReference type="Gene3D" id="3.10.180.10">
    <property type="entry name" value="2,3-Dihydroxybiphenyl 1,2-Dioxygenase, domain 1"/>
    <property type="match status" value="1"/>
</dbReference>
<dbReference type="CDD" id="cd06587">
    <property type="entry name" value="VOC"/>
    <property type="match status" value="1"/>
</dbReference>
<comment type="caution">
    <text evidence="3">The sequence shown here is derived from an EMBL/GenBank/DDBJ whole genome shotgun (WGS) entry which is preliminary data.</text>
</comment>